<sequence>MDPLPSTERNRYEGCSHILLNGNKPVQVETTIVALSEEYYSLGKILSCIWEFPLDSNDLALWAFVNSKSRAPVFNNEAGSIYRWCCTYRETSTILVIAKITLCELKEIQEGHWRVSFEDIREGQAFLQANLGRSCR</sequence>
<dbReference type="AlphaFoldDB" id="A0A7C8U1T4"/>
<organism evidence="1 2">
    <name type="scientific">Orbilia oligospora</name>
    <name type="common">Nematode-trapping fungus</name>
    <name type="synonym">Arthrobotrys oligospora</name>
    <dbReference type="NCBI Taxonomy" id="2813651"/>
    <lineage>
        <taxon>Eukaryota</taxon>
        <taxon>Fungi</taxon>
        <taxon>Dikarya</taxon>
        <taxon>Ascomycota</taxon>
        <taxon>Pezizomycotina</taxon>
        <taxon>Orbiliomycetes</taxon>
        <taxon>Orbiliales</taxon>
        <taxon>Orbiliaceae</taxon>
        <taxon>Orbilia</taxon>
    </lineage>
</organism>
<name>A0A7C8U1T4_ORBOL</name>
<protein>
    <submittedName>
        <fullName evidence="1">Uncharacterized protein</fullName>
    </submittedName>
</protein>
<comment type="caution">
    <text evidence="1">The sequence shown here is derived from an EMBL/GenBank/DDBJ whole genome shotgun (WGS) entry which is preliminary data.</text>
</comment>
<gene>
    <name evidence="1" type="ORF">TWF788_006166</name>
</gene>
<dbReference type="EMBL" id="JAABOE010000003">
    <property type="protein sequence ID" value="KAF3191569.1"/>
    <property type="molecule type" value="Genomic_DNA"/>
</dbReference>
<reference evidence="1 2" key="1">
    <citation type="submission" date="2019-06" db="EMBL/GenBank/DDBJ databases">
        <authorList>
            <person name="Palmer J.M."/>
        </authorList>
    </citation>
    <scope>NUCLEOTIDE SEQUENCE [LARGE SCALE GENOMIC DNA]</scope>
    <source>
        <strain evidence="1 2">TWF788</strain>
    </source>
</reference>
<evidence type="ECO:0000313" key="2">
    <source>
        <dbReference type="Proteomes" id="UP000479691"/>
    </source>
</evidence>
<dbReference type="Proteomes" id="UP000479691">
    <property type="component" value="Unassembled WGS sequence"/>
</dbReference>
<proteinExistence type="predicted"/>
<accession>A0A7C8U1T4</accession>
<evidence type="ECO:0000313" key="1">
    <source>
        <dbReference type="EMBL" id="KAF3191569.1"/>
    </source>
</evidence>